<protein>
    <recommendedName>
        <fullName evidence="3">AMP-dependent synthetase/ligase domain-containing protein</fullName>
    </recommendedName>
</protein>
<gene>
    <name evidence="1" type="ORF">HLB44_34005</name>
</gene>
<proteinExistence type="predicted"/>
<organism evidence="1 2">
    <name type="scientific">Pseudaquabacterium terrae</name>
    <dbReference type="NCBI Taxonomy" id="2732868"/>
    <lineage>
        <taxon>Bacteria</taxon>
        <taxon>Pseudomonadati</taxon>
        <taxon>Pseudomonadota</taxon>
        <taxon>Betaproteobacteria</taxon>
        <taxon>Burkholderiales</taxon>
        <taxon>Sphaerotilaceae</taxon>
        <taxon>Pseudaquabacterium</taxon>
    </lineage>
</organism>
<name>A0ABX2EU73_9BURK</name>
<evidence type="ECO:0000313" key="2">
    <source>
        <dbReference type="Proteomes" id="UP000737171"/>
    </source>
</evidence>
<evidence type="ECO:0000313" key="1">
    <source>
        <dbReference type="EMBL" id="NRF72011.1"/>
    </source>
</evidence>
<comment type="caution">
    <text evidence="1">The sequence shown here is derived from an EMBL/GenBank/DDBJ whole genome shotgun (WGS) entry which is preliminary data.</text>
</comment>
<keyword evidence="2" id="KW-1185">Reference proteome</keyword>
<accession>A0ABX2EU73</accession>
<sequence length="225" mass="24322">MTLQTHDPRTPGELASRWAVALLRLPGATHPFTVSLRDIEADTAWARRVFEHMGLQRGQPAHLIGAGFDYAILWPYENALIGLGVPFGVAEPVAIDAPRTDMLLRRLRMQAVIGLTGEIVAALLALGRDLRALLGHSTLAALPDAAAVLRDAGLKPWTLLPLGPLWAFEPPEGGGADYDRSEWRVESIDGELVVTSVAERATPWQQLRTGVRGIIAADGRVLHAS</sequence>
<reference evidence="1 2" key="1">
    <citation type="submission" date="2020-05" db="EMBL/GenBank/DDBJ databases">
        <title>Aquincola sp. isolate from soil.</title>
        <authorList>
            <person name="Han J."/>
            <person name="Kim D.-U."/>
        </authorList>
    </citation>
    <scope>NUCLEOTIDE SEQUENCE [LARGE SCALE GENOMIC DNA]</scope>
    <source>
        <strain evidence="1 2">S2</strain>
    </source>
</reference>
<dbReference type="EMBL" id="JABRWJ010000016">
    <property type="protein sequence ID" value="NRF72011.1"/>
    <property type="molecule type" value="Genomic_DNA"/>
</dbReference>
<evidence type="ECO:0008006" key="3">
    <source>
        <dbReference type="Google" id="ProtNLM"/>
    </source>
</evidence>
<dbReference type="RefSeq" id="WP_173134421.1">
    <property type="nucleotide sequence ID" value="NZ_JABRWJ010000016.1"/>
</dbReference>
<dbReference type="Proteomes" id="UP000737171">
    <property type="component" value="Unassembled WGS sequence"/>
</dbReference>